<dbReference type="InterPro" id="IPR051458">
    <property type="entry name" value="Cyt/Met_Dipeptidase"/>
</dbReference>
<dbReference type="OrthoDB" id="7832001at2759"/>
<organism evidence="6">
    <name type="scientific">Oikopleura dioica</name>
    <name type="common">Tunicate</name>
    <dbReference type="NCBI Taxonomy" id="34765"/>
    <lineage>
        <taxon>Eukaryota</taxon>
        <taxon>Metazoa</taxon>
        <taxon>Chordata</taxon>
        <taxon>Tunicata</taxon>
        <taxon>Appendicularia</taxon>
        <taxon>Copelata</taxon>
        <taxon>Oikopleuridae</taxon>
        <taxon>Oikopleura</taxon>
    </lineage>
</organism>
<dbReference type="PANTHER" id="PTHR43270">
    <property type="entry name" value="BETA-ALA-HIS DIPEPTIDASE"/>
    <property type="match status" value="1"/>
</dbReference>
<dbReference type="InterPro" id="IPR001261">
    <property type="entry name" value="ArgE/DapE_CS"/>
</dbReference>
<feature type="domain" description="Peptidase M20 dimerisation" evidence="5">
    <location>
        <begin position="207"/>
        <end position="361"/>
    </location>
</feature>
<dbReference type="SUPFAM" id="SSF53187">
    <property type="entry name" value="Zn-dependent exopeptidases"/>
    <property type="match status" value="1"/>
</dbReference>
<dbReference type="CDD" id="cd05676">
    <property type="entry name" value="M20_dipept_like_CNDP"/>
    <property type="match status" value="1"/>
</dbReference>
<dbReference type="Gene3D" id="3.40.630.10">
    <property type="entry name" value="Zn peptidases"/>
    <property type="match status" value="1"/>
</dbReference>
<dbReference type="Pfam" id="PF01546">
    <property type="entry name" value="Peptidase_M20"/>
    <property type="match status" value="1"/>
</dbReference>
<evidence type="ECO:0000259" key="5">
    <source>
        <dbReference type="Pfam" id="PF07687"/>
    </source>
</evidence>
<evidence type="ECO:0000313" key="6">
    <source>
        <dbReference type="EMBL" id="CBY07592.1"/>
    </source>
</evidence>
<proteinExistence type="inferred from homology"/>
<evidence type="ECO:0000313" key="7">
    <source>
        <dbReference type="Proteomes" id="UP000001307"/>
    </source>
</evidence>
<protein>
    <recommendedName>
        <fullName evidence="5">Peptidase M20 dimerisation domain-containing protein</fullName>
    </recommendedName>
</protein>
<keyword evidence="7" id="KW-1185">Reference proteome</keyword>
<dbReference type="Gene3D" id="3.30.70.360">
    <property type="match status" value="1"/>
</dbReference>
<accession>E4X5W2</accession>
<dbReference type="GO" id="GO:0006508">
    <property type="term" value="P:proteolysis"/>
    <property type="evidence" value="ECO:0007669"/>
    <property type="project" value="UniProtKB-KW"/>
</dbReference>
<dbReference type="GO" id="GO:0008233">
    <property type="term" value="F:peptidase activity"/>
    <property type="evidence" value="ECO:0007669"/>
    <property type="project" value="UniProtKB-KW"/>
</dbReference>
<dbReference type="MEROPS" id="M20.005"/>
<keyword evidence="2" id="KW-0645">Protease</keyword>
<dbReference type="InterPro" id="IPR011650">
    <property type="entry name" value="Peptidase_M20_dimer"/>
</dbReference>
<dbReference type="AlphaFoldDB" id="E4X5W2"/>
<dbReference type="GO" id="GO:0046872">
    <property type="term" value="F:metal ion binding"/>
    <property type="evidence" value="ECO:0007669"/>
    <property type="project" value="UniProtKB-KW"/>
</dbReference>
<dbReference type="InterPro" id="IPR002933">
    <property type="entry name" value="Peptidase_M20"/>
</dbReference>
<dbReference type="PROSITE" id="PS00759">
    <property type="entry name" value="ARGE_DAPE_CPG2_2"/>
    <property type="match status" value="1"/>
</dbReference>
<evidence type="ECO:0000256" key="1">
    <source>
        <dbReference type="ARBA" id="ARBA00006247"/>
    </source>
</evidence>
<gene>
    <name evidence="6" type="ORF">GSOID_T00002580001</name>
</gene>
<dbReference type="InParanoid" id="E4X5W2"/>
<dbReference type="Pfam" id="PF07687">
    <property type="entry name" value="M20_dimer"/>
    <property type="match status" value="1"/>
</dbReference>
<reference evidence="6" key="1">
    <citation type="journal article" date="2010" name="Science">
        <title>Plasticity of animal genome architecture unmasked by rapid evolution of a pelagic tunicate.</title>
        <authorList>
            <person name="Denoeud F."/>
            <person name="Henriet S."/>
            <person name="Mungpakdee S."/>
            <person name="Aury J.M."/>
            <person name="Da Silva C."/>
            <person name="Brinkmann H."/>
            <person name="Mikhaleva J."/>
            <person name="Olsen L.C."/>
            <person name="Jubin C."/>
            <person name="Canestro C."/>
            <person name="Bouquet J.M."/>
            <person name="Danks G."/>
            <person name="Poulain J."/>
            <person name="Campsteijn C."/>
            <person name="Adamski M."/>
            <person name="Cross I."/>
            <person name="Yadetie F."/>
            <person name="Muffato M."/>
            <person name="Louis A."/>
            <person name="Butcher S."/>
            <person name="Tsagkogeorga G."/>
            <person name="Konrad A."/>
            <person name="Singh S."/>
            <person name="Jensen M.F."/>
            <person name="Cong E.H."/>
            <person name="Eikeseth-Otteraa H."/>
            <person name="Noel B."/>
            <person name="Anthouard V."/>
            <person name="Porcel B.M."/>
            <person name="Kachouri-Lafond R."/>
            <person name="Nishino A."/>
            <person name="Ugolini M."/>
            <person name="Chourrout P."/>
            <person name="Nishida H."/>
            <person name="Aasland R."/>
            <person name="Huzurbazar S."/>
            <person name="Westhof E."/>
            <person name="Delsuc F."/>
            <person name="Lehrach H."/>
            <person name="Reinhardt R."/>
            <person name="Weissenbach J."/>
            <person name="Roy S.W."/>
            <person name="Artiguenave F."/>
            <person name="Postlethwait J.H."/>
            <person name="Manak J.R."/>
            <person name="Thompson E.M."/>
            <person name="Jaillon O."/>
            <person name="Du Pasquier L."/>
            <person name="Boudinot P."/>
            <person name="Liberles D.A."/>
            <person name="Volff J.N."/>
            <person name="Philippe H."/>
            <person name="Lenhard B."/>
            <person name="Roest Crollius H."/>
            <person name="Wincker P."/>
            <person name="Chourrout D."/>
        </authorList>
    </citation>
    <scope>NUCLEOTIDE SEQUENCE [LARGE SCALE GENOMIC DNA]</scope>
</reference>
<comment type="similarity">
    <text evidence="1">Belongs to the peptidase M20A family.</text>
</comment>
<keyword evidence="3" id="KW-0479">Metal-binding</keyword>
<dbReference type="Proteomes" id="UP000001307">
    <property type="component" value="Unassembled WGS sequence"/>
</dbReference>
<evidence type="ECO:0000256" key="3">
    <source>
        <dbReference type="ARBA" id="ARBA00022723"/>
    </source>
</evidence>
<keyword evidence="4" id="KW-0378">Hydrolase</keyword>
<name>E4X5W2_OIKDI</name>
<sequence length="471" mass="52495">MDAVIRHLKENEQKWVDRLAECVSIASISGSPDHRDECIRQMHETEKMLQTLGATTEMVDIGTQKMHDGVTRPLPPVILGKLGEDPKKKTLLIYGHMDVQPALITDGWDTDPFVLTEKDGKMFGRGSTDDKGPVLGWLNVIESYQKTNTEIPINIKFCLEGMEESGSVNLEGVVRGRPDFFETNVDWVCISDNYFLGKSKPCVTYGLRGQMYFYVEITCAKQDLHSGVFGGSVHEATVELAHIISALVEPNGKIKVPGVMDQVDPATDEEMETYKNIDFNIEDFRGYLNAAKLTEDNKADLLMRRWRFPTLSFHGIQGAFAEPGEKTVIPGKVIGKFSIRLVPSMTFDHVENAVVSHVQKIHESLGTQNEVKCYLAKKPGRPWKAETDTPNFQAAIKAVTDVWGVAPDLTREGGSIPITLVFEEVTKKSVLLLPMGSCDDGAHSQNEKLNRINYTKGMEVFANYIDLLGKE</sequence>
<dbReference type="EMBL" id="FN653026">
    <property type="protein sequence ID" value="CBY07592.1"/>
    <property type="molecule type" value="Genomic_DNA"/>
</dbReference>
<dbReference type="PANTHER" id="PTHR43270:SF4">
    <property type="entry name" value="CARNOSINE DIPEPTIDASE 2, ISOFORM A"/>
    <property type="match status" value="1"/>
</dbReference>
<evidence type="ECO:0000256" key="2">
    <source>
        <dbReference type="ARBA" id="ARBA00022670"/>
    </source>
</evidence>
<evidence type="ECO:0000256" key="4">
    <source>
        <dbReference type="ARBA" id="ARBA00022801"/>
    </source>
</evidence>